<proteinExistence type="predicted"/>
<evidence type="ECO:0000256" key="1">
    <source>
        <dbReference type="SAM" id="Coils"/>
    </source>
</evidence>
<dbReference type="InParanoid" id="A0A078AT40"/>
<keyword evidence="4" id="KW-1185">Reference proteome</keyword>
<feature type="region of interest" description="Disordered" evidence="2">
    <location>
        <begin position="1"/>
        <end position="21"/>
    </location>
</feature>
<accession>A0A078AT40</accession>
<gene>
    <name evidence="3" type="primary">Contig14934.g15917</name>
    <name evidence="3" type="ORF">STYLEM_14429</name>
</gene>
<protein>
    <submittedName>
        <fullName evidence="3">Uncharacterized protein</fullName>
    </submittedName>
</protein>
<evidence type="ECO:0000256" key="2">
    <source>
        <dbReference type="SAM" id="MobiDB-lite"/>
    </source>
</evidence>
<evidence type="ECO:0000313" key="4">
    <source>
        <dbReference type="Proteomes" id="UP000039865"/>
    </source>
</evidence>
<evidence type="ECO:0000313" key="3">
    <source>
        <dbReference type="EMBL" id="CDW85354.1"/>
    </source>
</evidence>
<feature type="coiled-coil region" evidence="1">
    <location>
        <begin position="88"/>
        <end position="115"/>
    </location>
</feature>
<sequence>MIQVKNFSPITPLSMQKSNQSNNQCVKLIQTKLAFKVISPYRSDENMQEMQQIQTENQQRQAPEAIIQSGFRMQSPIKLSSIRRCADEKKHEENIENLRQEIKKLEENLKESKQKLIMDRIMLKRIIDDNQINLERKQRETMLEFNQKRNSDRKCPKKIRSPMQKAMKIQSEITQGIKTRSKEAVLVKGNQVCQRSVQYGKNEDTQYNKQKENRIAKQISQIDKKSKAIKKSGPQQLGFIRETETKKKNLR</sequence>
<reference evidence="3 4" key="1">
    <citation type="submission" date="2014-06" db="EMBL/GenBank/DDBJ databases">
        <authorList>
            <person name="Swart Estienne"/>
        </authorList>
    </citation>
    <scope>NUCLEOTIDE SEQUENCE [LARGE SCALE GENOMIC DNA]</scope>
    <source>
        <strain evidence="3 4">130c</strain>
    </source>
</reference>
<name>A0A078AT40_STYLE</name>
<dbReference type="EMBL" id="CCKQ01013661">
    <property type="protein sequence ID" value="CDW85354.1"/>
    <property type="molecule type" value="Genomic_DNA"/>
</dbReference>
<dbReference type="AlphaFoldDB" id="A0A078AT40"/>
<dbReference type="Proteomes" id="UP000039865">
    <property type="component" value="Unassembled WGS sequence"/>
</dbReference>
<keyword evidence="1" id="KW-0175">Coiled coil</keyword>
<organism evidence="3 4">
    <name type="scientific">Stylonychia lemnae</name>
    <name type="common">Ciliate</name>
    <dbReference type="NCBI Taxonomy" id="5949"/>
    <lineage>
        <taxon>Eukaryota</taxon>
        <taxon>Sar</taxon>
        <taxon>Alveolata</taxon>
        <taxon>Ciliophora</taxon>
        <taxon>Intramacronucleata</taxon>
        <taxon>Spirotrichea</taxon>
        <taxon>Stichotrichia</taxon>
        <taxon>Sporadotrichida</taxon>
        <taxon>Oxytrichidae</taxon>
        <taxon>Stylonychinae</taxon>
        <taxon>Stylonychia</taxon>
    </lineage>
</organism>
<feature type="region of interest" description="Disordered" evidence="2">
    <location>
        <begin position="223"/>
        <end position="251"/>
    </location>
</feature>
<feature type="compositionally biased region" description="Basic and acidic residues" evidence="2">
    <location>
        <begin position="241"/>
        <end position="251"/>
    </location>
</feature>